<evidence type="ECO:0000313" key="1">
    <source>
        <dbReference type="EMBL" id="PSV00664.1"/>
    </source>
</evidence>
<accession>A0A2T3KLS6</accession>
<name>A0A2T3KLS6_9GAMM</name>
<gene>
    <name evidence="1" type="ORF">C9J27_05865</name>
</gene>
<sequence length="179" mass="20169">MQTTHEDIVERYASGVASMIGEFSQTAVEAALKTTINMVFSKNLFVVDQLLSKDIPELTRLENLRFLSLISSFLIDKYTYCSGIDEIMSLARKTHVFEKDGFDINLSRLFSDVLIFPYSMITVDDLFDLTDAVAGKMPKSEVTRLEEFVRVLVTSCYDLGIICYEAADLIADFDQGTID</sequence>
<evidence type="ECO:0000313" key="2">
    <source>
        <dbReference type="Proteomes" id="UP000241426"/>
    </source>
</evidence>
<dbReference type="AlphaFoldDB" id="A0A2T3KLS6"/>
<dbReference type="Proteomes" id="UP000241426">
    <property type="component" value="Unassembled WGS sequence"/>
</dbReference>
<dbReference type="RefSeq" id="WP_107289294.1">
    <property type="nucleotide sequence ID" value="NZ_PYNF01000003.1"/>
</dbReference>
<protein>
    <submittedName>
        <fullName evidence="1">Uncharacterized protein</fullName>
    </submittedName>
</protein>
<comment type="caution">
    <text evidence="1">The sequence shown here is derived from an EMBL/GenBank/DDBJ whole genome shotgun (WGS) entry which is preliminary data.</text>
</comment>
<reference evidence="1 2" key="1">
    <citation type="submission" date="2018-01" db="EMBL/GenBank/DDBJ databases">
        <title>Whole genome sequencing of Histamine producing bacteria.</title>
        <authorList>
            <person name="Butler K."/>
        </authorList>
    </citation>
    <scope>NUCLEOTIDE SEQUENCE [LARGE SCALE GENOMIC DNA]</scope>
    <source>
        <strain evidence="1 2">FS-7.2</strain>
    </source>
</reference>
<proteinExistence type="predicted"/>
<dbReference type="EMBL" id="PYNF01000003">
    <property type="protein sequence ID" value="PSV00664.1"/>
    <property type="molecule type" value="Genomic_DNA"/>
</dbReference>
<organism evidence="1 2">
    <name type="scientific">Photobacterium kishitanii</name>
    <dbReference type="NCBI Taxonomy" id="318456"/>
    <lineage>
        <taxon>Bacteria</taxon>
        <taxon>Pseudomonadati</taxon>
        <taxon>Pseudomonadota</taxon>
        <taxon>Gammaproteobacteria</taxon>
        <taxon>Vibrionales</taxon>
        <taxon>Vibrionaceae</taxon>
        <taxon>Photobacterium</taxon>
    </lineage>
</organism>